<dbReference type="NCBIfam" id="TIGR00209">
    <property type="entry name" value="galT_1"/>
    <property type="match status" value="1"/>
</dbReference>
<evidence type="ECO:0000256" key="5">
    <source>
        <dbReference type="ARBA" id="ARBA00016340"/>
    </source>
</evidence>
<dbReference type="InterPro" id="IPR019779">
    <property type="entry name" value="GalP_UDPtransf1_His-AS"/>
</dbReference>
<feature type="binding site" evidence="14">
    <location>
        <position position="50"/>
    </location>
    <ligand>
        <name>Zn(2+)</name>
        <dbReference type="ChEBI" id="CHEBI:29105"/>
    </ligand>
</feature>
<dbReference type="Pfam" id="PF02744">
    <property type="entry name" value="GalP_UDP_tr_C"/>
    <property type="match status" value="1"/>
</dbReference>
<evidence type="ECO:0000259" key="17">
    <source>
        <dbReference type="Pfam" id="PF01087"/>
    </source>
</evidence>
<feature type="binding site" description="in other chain" evidence="13">
    <location>
        <position position="347"/>
    </location>
    <ligand>
        <name>UDP-alpha-D-glucose</name>
        <dbReference type="ChEBI" id="CHEBI:58885"/>
        <note>ligand shared between dimeric partners</note>
    </ligand>
</feature>
<dbReference type="SUPFAM" id="SSF54197">
    <property type="entry name" value="HIT-like"/>
    <property type="match status" value="2"/>
</dbReference>
<dbReference type="AlphaFoldDB" id="A0A9W8EC83"/>
<keyword evidence="11 16" id="KW-0119">Carbohydrate metabolism</keyword>
<gene>
    <name evidence="19" type="primary">GAL7</name>
    <name evidence="19" type="ORF">H4R34_000031</name>
</gene>
<feature type="binding site" evidence="14">
    <location>
        <position position="127"/>
    </location>
    <ligand>
        <name>Zn(2+)</name>
        <dbReference type="ChEBI" id="CHEBI:29105"/>
    </ligand>
</feature>
<evidence type="ECO:0000256" key="11">
    <source>
        <dbReference type="ARBA" id="ARBA00023277"/>
    </source>
</evidence>
<sequence length="373" mass="42380">MNQHVHERFNPLTRTWVLCSPHRANRPWQGQCEVVDTQPKPRHDPHCYLCPGNARASQLNRSPVKNPPYTSTLVFDNDFPALLPLKEVGPSSSDSDKAVANPLTPDGLLRARPVNGKCLVICFSPRHDQTLAEMSIDEVEQVVTVWRDLYGTLRKDPTLRYAQFFENKGPAMGCSNPHPHGQVWALDSVPHEVAVELDSLHKYRVERAMQPGESTVQCLLCDYVRAEIADPVRVVCQNEHFLCVVPYWAVWPFETLVLSKSHLASLTNLALNSQQRALADILRRITCRYDNLFTTSFPYSMGIHQAPFHQPDQEAEAHLHIHFYPPLLRSATVRKFLVGFELLGQPQRDITAEAAAELLRRCSEVHFKQAERC</sequence>
<evidence type="ECO:0000256" key="8">
    <source>
        <dbReference type="ARBA" id="ARBA00022723"/>
    </source>
</evidence>
<comment type="cofactor">
    <cofactor evidence="15">
        <name>Fe cation</name>
        <dbReference type="ChEBI" id="CHEBI:24875"/>
    </cofactor>
    <text evidence="15">Binds 1 Fe cation per subunit.</text>
</comment>
<feature type="binding site" description="in other chain" evidence="13">
    <location>
        <position position="167"/>
    </location>
    <ligand>
        <name>UDP-alpha-D-glucose</name>
        <dbReference type="ChEBI" id="CHEBI:58885"/>
        <note>ligand shared between dimeric partners</note>
    </ligand>
</feature>
<evidence type="ECO:0000256" key="16">
    <source>
        <dbReference type="RuleBase" id="RU000506"/>
    </source>
</evidence>
<dbReference type="PANTHER" id="PTHR11943:SF1">
    <property type="entry name" value="GALACTOSE-1-PHOSPHATE URIDYLYLTRANSFERASE"/>
    <property type="match status" value="1"/>
</dbReference>
<organism evidence="19 20">
    <name type="scientific">Dimargaris verticillata</name>
    <dbReference type="NCBI Taxonomy" id="2761393"/>
    <lineage>
        <taxon>Eukaryota</taxon>
        <taxon>Fungi</taxon>
        <taxon>Fungi incertae sedis</taxon>
        <taxon>Zoopagomycota</taxon>
        <taxon>Kickxellomycotina</taxon>
        <taxon>Dimargaritomycetes</taxon>
        <taxon>Dimargaritales</taxon>
        <taxon>Dimargaritaceae</taxon>
        <taxon>Dimargaris</taxon>
    </lineage>
</organism>
<evidence type="ECO:0000256" key="14">
    <source>
        <dbReference type="PIRSR" id="PIRSR000808-3"/>
    </source>
</evidence>
<dbReference type="PROSITE" id="PS00117">
    <property type="entry name" value="GAL_P_UDP_TRANSF_I"/>
    <property type="match status" value="1"/>
</dbReference>
<feature type="binding site" evidence="14">
    <location>
        <position position="47"/>
    </location>
    <ligand>
        <name>Zn(2+)</name>
        <dbReference type="ChEBI" id="CHEBI:29105"/>
    </ligand>
</feature>
<feature type="domain" description="Galactose-1-phosphate uridyl transferase C-terminal" evidence="18">
    <location>
        <begin position="198"/>
        <end position="370"/>
    </location>
</feature>
<comment type="similarity">
    <text evidence="3 16">Belongs to the galactose-1-phosphate uridylyltransferase type 1 family.</text>
</comment>
<feature type="domain" description="Galactose-1-phosphate uridyl transferase N-terminal" evidence="17">
    <location>
        <begin position="4"/>
        <end position="190"/>
    </location>
</feature>
<feature type="binding site" description="in other chain" evidence="13">
    <location>
        <begin position="173"/>
        <end position="175"/>
    </location>
    <ligand>
        <name>UDP-alpha-D-glucose</name>
        <dbReference type="ChEBI" id="CHEBI:58885"/>
        <note>ligand shared between dimeric partners</note>
    </ligand>
</feature>
<name>A0A9W8EC83_9FUNG</name>
<keyword evidence="6 16" id="KW-0808">Transferase</keyword>
<comment type="pathway">
    <text evidence="2 16">Carbohydrate metabolism; galactose metabolism.</text>
</comment>
<proteinExistence type="inferred from homology"/>
<evidence type="ECO:0000256" key="1">
    <source>
        <dbReference type="ARBA" id="ARBA00001107"/>
    </source>
</evidence>
<feature type="active site" description="Tele-UMP-histidine intermediate" evidence="12">
    <location>
        <position position="180"/>
    </location>
</feature>
<dbReference type="NCBIfam" id="NF008724">
    <property type="entry name" value="PRK11720.1"/>
    <property type="match status" value="1"/>
</dbReference>
<keyword evidence="10 16" id="KW-0299">Galactose metabolism</keyword>
<dbReference type="Pfam" id="PF01087">
    <property type="entry name" value="GalP_UDP_transf"/>
    <property type="match status" value="1"/>
</dbReference>
<feature type="binding site" evidence="15">
    <location>
        <position position="304"/>
    </location>
    <ligand>
        <name>Fe cation</name>
        <dbReference type="ChEBI" id="CHEBI:24875"/>
    </ligand>
</feature>
<evidence type="ECO:0000259" key="18">
    <source>
        <dbReference type="Pfam" id="PF02744"/>
    </source>
</evidence>
<reference evidence="19" key="1">
    <citation type="submission" date="2022-07" db="EMBL/GenBank/DDBJ databases">
        <title>Phylogenomic reconstructions and comparative analyses of Kickxellomycotina fungi.</title>
        <authorList>
            <person name="Reynolds N.K."/>
            <person name="Stajich J.E."/>
            <person name="Barry K."/>
            <person name="Grigoriev I.V."/>
            <person name="Crous P."/>
            <person name="Smith M.E."/>
        </authorList>
    </citation>
    <scope>NUCLEOTIDE SEQUENCE</scope>
    <source>
        <strain evidence="19">RSA 567</strain>
    </source>
</reference>
<feature type="binding site" evidence="13">
    <location>
        <begin position="335"/>
        <end position="336"/>
    </location>
    <ligand>
        <name>UDP-alpha-D-glucose</name>
        <dbReference type="ChEBI" id="CHEBI:58885"/>
        <note>ligand shared between dimeric partners</note>
    </ligand>
</feature>
<accession>A0A9W8EC83</accession>
<evidence type="ECO:0000256" key="7">
    <source>
        <dbReference type="ARBA" id="ARBA00022695"/>
    </source>
</evidence>
<dbReference type="OrthoDB" id="418412at2759"/>
<feature type="binding site" evidence="15">
    <location>
        <position position="320"/>
    </location>
    <ligand>
        <name>Fe cation</name>
        <dbReference type="ChEBI" id="CHEBI:24875"/>
    </ligand>
</feature>
<feature type="binding site" evidence="13">
    <location>
        <begin position="23"/>
        <end position="26"/>
    </location>
    <ligand>
        <name>UDP-alpha-D-glucose</name>
        <dbReference type="ChEBI" id="CHEBI:58885"/>
        <note>ligand shared between dimeric partners</note>
    </ligand>
</feature>
<dbReference type="GO" id="GO:0008108">
    <property type="term" value="F:UDP-glucose:hexose-1-phosphate uridylyltransferase activity"/>
    <property type="evidence" value="ECO:0007669"/>
    <property type="project" value="UniProtKB-EC"/>
</dbReference>
<evidence type="ECO:0000256" key="15">
    <source>
        <dbReference type="PIRSR" id="PIRSR000808-4"/>
    </source>
</evidence>
<keyword evidence="9 14" id="KW-0862">Zinc</keyword>
<evidence type="ECO:0000313" key="20">
    <source>
        <dbReference type="Proteomes" id="UP001151582"/>
    </source>
</evidence>
<feature type="binding site" evidence="15">
    <location>
        <position position="196"/>
    </location>
    <ligand>
        <name>Fe cation</name>
        <dbReference type="ChEBI" id="CHEBI:24875"/>
    </ligand>
</feature>
<feature type="binding site" evidence="14">
    <location>
        <position position="178"/>
    </location>
    <ligand>
        <name>Zn(2+)</name>
        <dbReference type="ChEBI" id="CHEBI:29105"/>
    </ligand>
</feature>
<dbReference type="InterPro" id="IPR005849">
    <property type="entry name" value="GalP_Utransf_N"/>
</dbReference>
<evidence type="ECO:0000256" key="13">
    <source>
        <dbReference type="PIRSR" id="PIRSR000808-2"/>
    </source>
</evidence>
<feature type="binding site" evidence="15">
    <location>
        <position position="322"/>
    </location>
    <ligand>
        <name>Fe cation</name>
        <dbReference type="ChEBI" id="CHEBI:24875"/>
    </ligand>
</feature>
<dbReference type="FunFam" id="3.30.428.10:FF:000001">
    <property type="entry name" value="Galactose-1-phosphate uridylyltransferase"/>
    <property type="match status" value="1"/>
</dbReference>
<dbReference type="InterPro" id="IPR036265">
    <property type="entry name" value="HIT-like_sf"/>
</dbReference>
<dbReference type="PANTHER" id="PTHR11943">
    <property type="entry name" value="GALACTOSE-1-PHOSPHATE URIDYLYLTRANSFERASE"/>
    <property type="match status" value="1"/>
</dbReference>
<evidence type="ECO:0000256" key="6">
    <source>
        <dbReference type="ARBA" id="ARBA00022679"/>
    </source>
</evidence>
<keyword evidence="20" id="KW-1185">Reference proteome</keyword>
<dbReference type="EMBL" id="JANBQB010000001">
    <property type="protein sequence ID" value="KAJ1985377.1"/>
    <property type="molecule type" value="Genomic_DNA"/>
</dbReference>
<keyword evidence="8 14" id="KW-0479">Metal-binding</keyword>
<evidence type="ECO:0000313" key="19">
    <source>
        <dbReference type="EMBL" id="KAJ1985377.1"/>
    </source>
</evidence>
<dbReference type="InterPro" id="IPR001937">
    <property type="entry name" value="GalP_UDPtransf1"/>
</dbReference>
<feature type="binding site" evidence="13">
    <location>
        <begin position="340"/>
        <end position="341"/>
    </location>
    <ligand>
        <name>UDP-alpha-D-glucose</name>
        <dbReference type="ChEBI" id="CHEBI:58885"/>
        <note>ligand shared between dimeric partners</note>
    </ligand>
</feature>
<dbReference type="CDD" id="cd00608">
    <property type="entry name" value="GalT"/>
    <property type="match status" value="1"/>
</dbReference>
<feature type="binding site" description="in other chain" evidence="13">
    <location>
        <position position="56"/>
    </location>
    <ligand>
        <name>UDP-alpha-D-glucose</name>
        <dbReference type="ChEBI" id="CHEBI:58885"/>
        <note>ligand shared between dimeric partners</note>
    </ligand>
</feature>
<dbReference type="Gene3D" id="3.30.428.10">
    <property type="entry name" value="HIT-like"/>
    <property type="match status" value="2"/>
</dbReference>
<dbReference type="GO" id="GO:0008270">
    <property type="term" value="F:zinc ion binding"/>
    <property type="evidence" value="ECO:0007669"/>
    <property type="project" value="InterPro"/>
</dbReference>
<evidence type="ECO:0000256" key="2">
    <source>
        <dbReference type="ARBA" id="ARBA00004947"/>
    </source>
</evidence>
<dbReference type="EC" id="2.7.7.12" evidence="4 16"/>
<comment type="caution">
    <text evidence="19">The sequence shown here is derived from an EMBL/GenBank/DDBJ whole genome shotgun (WGS) entry which is preliminary data.</text>
</comment>
<feature type="binding site" description="in other chain" evidence="13">
    <location>
        <position position="182"/>
    </location>
    <ligand>
        <name>UDP-alpha-D-glucose</name>
        <dbReference type="ChEBI" id="CHEBI:58885"/>
        <note>ligand shared between dimeric partners</note>
    </ligand>
</feature>
<keyword evidence="15" id="KW-0408">Iron</keyword>
<dbReference type="PIRSF" id="PIRSF000808">
    <property type="entry name" value="GalT"/>
    <property type="match status" value="1"/>
</dbReference>
<evidence type="ECO:0000256" key="10">
    <source>
        <dbReference type="ARBA" id="ARBA00023144"/>
    </source>
</evidence>
<feature type="binding site" description="in other chain" evidence="13">
    <location>
        <begin position="77"/>
        <end position="78"/>
    </location>
    <ligand>
        <name>UDP-alpha-D-glucose</name>
        <dbReference type="ChEBI" id="CHEBI:58885"/>
        <note>ligand shared between dimeric partners</note>
    </ligand>
</feature>
<evidence type="ECO:0000256" key="9">
    <source>
        <dbReference type="ARBA" id="ARBA00022833"/>
    </source>
</evidence>
<dbReference type="InterPro" id="IPR005850">
    <property type="entry name" value="GalP_Utransf_C"/>
</dbReference>
<evidence type="ECO:0000256" key="12">
    <source>
        <dbReference type="PIRSR" id="PIRSR000808-1"/>
    </source>
</evidence>
<keyword evidence="7 16" id="KW-0548">Nucleotidyltransferase</keyword>
<dbReference type="GO" id="GO:0033499">
    <property type="term" value="P:galactose catabolic process via UDP-galactose, Leloir pathway"/>
    <property type="evidence" value="ECO:0007669"/>
    <property type="project" value="TreeGrafter"/>
</dbReference>
<comment type="catalytic activity">
    <reaction evidence="1 16">
        <text>alpha-D-galactose 1-phosphate + UDP-alpha-D-glucose = alpha-D-glucose 1-phosphate + UDP-alpha-D-galactose</text>
        <dbReference type="Rhea" id="RHEA:13989"/>
        <dbReference type="ChEBI" id="CHEBI:58336"/>
        <dbReference type="ChEBI" id="CHEBI:58601"/>
        <dbReference type="ChEBI" id="CHEBI:58885"/>
        <dbReference type="ChEBI" id="CHEBI:66914"/>
        <dbReference type="EC" id="2.7.7.12"/>
    </reaction>
</comment>
<dbReference type="GO" id="GO:0005737">
    <property type="term" value="C:cytoplasm"/>
    <property type="evidence" value="ECO:0007669"/>
    <property type="project" value="TreeGrafter"/>
</dbReference>
<comment type="cofactor">
    <cofactor evidence="14">
        <name>Zn(2+)</name>
        <dbReference type="ChEBI" id="CHEBI:29105"/>
    </cofactor>
    <text evidence="14">Binds 1 zinc ion per subunit.</text>
</comment>
<protein>
    <recommendedName>
        <fullName evidence="5 16">Galactose-1-phosphate uridylyltransferase</fullName>
        <ecNumber evidence="4 16">2.7.7.12</ecNumber>
    </recommendedName>
</protein>
<evidence type="ECO:0000256" key="4">
    <source>
        <dbReference type="ARBA" id="ARBA00012384"/>
    </source>
</evidence>
<evidence type="ECO:0000256" key="3">
    <source>
        <dbReference type="ARBA" id="ARBA00010951"/>
    </source>
</evidence>
<dbReference type="Proteomes" id="UP001151582">
    <property type="component" value="Unassembled WGS sequence"/>
</dbReference>